<dbReference type="Proteomes" id="UP000655420">
    <property type="component" value="Unassembled WGS sequence"/>
</dbReference>
<name>A0A8J7M4M4_9RHOB</name>
<organism evidence="6 7">
    <name type="scientific">Thermohalobaculum xanthum</name>
    <dbReference type="NCBI Taxonomy" id="2753746"/>
    <lineage>
        <taxon>Bacteria</taxon>
        <taxon>Pseudomonadati</taxon>
        <taxon>Pseudomonadota</taxon>
        <taxon>Alphaproteobacteria</taxon>
        <taxon>Rhodobacterales</taxon>
        <taxon>Paracoccaceae</taxon>
        <taxon>Thermohalobaculum</taxon>
    </lineage>
</organism>
<dbReference type="GO" id="GO:0016020">
    <property type="term" value="C:membrane"/>
    <property type="evidence" value="ECO:0007669"/>
    <property type="project" value="UniProtKB-SubCell"/>
</dbReference>
<dbReference type="GO" id="GO:0015035">
    <property type="term" value="F:protein-disulfide reductase activity"/>
    <property type="evidence" value="ECO:0007669"/>
    <property type="project" value="InterPro"/>
</dbReference>
<dbReference type="GO" id="GO:0006457">
    <property type="term" value="P:protein folding"/>
    <property type="evidence" value="ECO:0007669"/>
    <property type="project" value="InterPro"/>
</dbReference>
<gene>
    <name evidence="6" type="ORF">H0I76_04040</name>
</gene>
<dbReference type="Pfam" id="PF02600">
    <property type="entry name" value="DsbB"/>
    <property type="match status" value="1"/>
</dbReference>
<evidence type="ECO:0000256" key="4">
    <source>
        <dbReference type="ARBA" id="ARBA00023136"/>
    </source>
</evidence>
<dbReference type="Gene3D" id="1.20.1550.10">
    <property type="entry name" value="DsbB-like"/>
    <property type="match status" value="1"/>
</dbReference>
<feature type="transmembrane region" description="Helical" evidence="5">
    <location>
        <begin position="134"/>
        <end position="155"/>
    </location>
</feature>
<evidence type="ECO:0000313" key="7">
    <source>
        <dbReference type="Proteomes" id="UP000655420"/>
    </source>
</evidence>
<dbReference type="SUPFAM" id="SSF158442">
    <property type="entry name" value="DsbB-like"/>
    <property type="match status" value="1"/>
</dbReference>
<keyword evidence="7" id="KW-1185">Reference proteome</keyword>
<feature type="transmembrane region" description="Helical" evidence="5">
    <location>
        <begin position="39"/>
        <end position="58"/>
    </location>
</feature>
<dbReference type="RefSeq" id="WP_200607342.1">
    <property type="nucleotide sequence ID" value="NZ_JAEHHL010000001.1"/>
</dbReference>
<dbReference type="InterPro" id="IPR024199">
    <property type="entry name" value="Uncharacterised_DsbB"/>
</dbReference>
<reference evidence="6" key="1">
    <citation type="submission" date="2020-12" db="EMBL/GenBank/DDBJ databases">
        <title>Bacterial taxonomy.</title>
        <authorList>
            <person name="Pan X."/>
        </authorList>
    </citation>
    <scope>NUCLEOTIDE SEQUENCE</scope>
    <source>
        <strain evidence="6">M0105</strain>
    </source>
</reference>
<dbReference type="AlphaFoldDB" id="A0A8J7M4M4"/>
<keyword evidence="3 5" id="KW-1133">Transmembrane helix</keyword>
<comment type="caution">
    <text evidence="6">The sequence shown here is derived from an EMBL/GenBank/DDBJ whole genome shotgun (WGS) entry which is preliminary data.</text>
</comment>
<dbReference type="EMBL" id="JAEHHL010000001">
    <property type="protein sequence ID" value="MBK0398351.1"/>
    <property type="molecule type" value="Genomic_DNA"/>
</dbReference>
<keyword evidence="2 5" id="KW-0812">Transmembrane</keyword>
<accession>A0A8J7M4M4</accession>
<sequence>MTAYGRILLAGAGSAALVLGALAFQFLGGLPPCPMCIWQRWPHVVAVMIALLAVTVLWRQRRWLAALGALTMLVSAGLGAFHAGVEWNWWEGPTTCTSGDITQLSADELMAQILGAPLVRCDEIVWEFLGLTMAGWNAIFSLGFAALWAGSFLWWRMPFEGAARD</sequence>
<dbReference type="InterPro" id="IPR023380">
    <property type="entry name" value="DsbB-like_sf"/>
</dbReference>
<proteinExistence type="predicted"/>
<evidence type="ECO:0000313" key="6">
    <source>
        <dbReference type="EMBL" id="MBK0398351.1"/>
    </source>
</evidence>
<evidence type="ECO:0000256" key="5">
    <source>
        <dbReference type="SAM" id="Phobius"/>
    </source>
</evidence>
<evidence type="ECO:0000256" key="2">
    <source>
        <dbReference type="ARBA" id="ARBA00022692"/>
    </source>
</evidence>
<feature type="transmembrane region" description="Helical" evidence="5">
    <location>
        <begin position="65"/>
        <end position="85"/>
    </location>
</feature>
<evidence type="ECO:0000256" key="1">
    <source>
        <dbReference type="ARBA" id="ARBA00004141"/>
    </source>
</evidence>
<comment type="subcellular location">
    <subcellularLocation>
        <location evidence="1">Membrane</location>
        <topology evidence="1">Multi-pass membrane protein</topology>
    </subcellularLocation>
</comment>
<protein>
    <submittedName>
        <fullName evidence="6">Disulfide bond formation protein B</fullName>
    </submittedName>
</protein>
<evidence type="ECO:0000256" key="3">
    <source>
        <dbReference type="ARBA" id="ARBA00022989"/>
    </source>
</evidence>
<dbReference type="InterPro" id="IPR003752">
    <property type="entry name" value="DiS_bond_form_DsbB/BdbC"/>
</dbReference>
<keyword evidence="4 5" id="KW-0472">Membrane</keyword>
<dbReference type="PIRSF" id="PIRSF033913">
    <property type="entry name" value="S-S_format_DsbB"/>
    <property type="match status" value="1"/>
</dbReference>